<evidence type="ECO:0000259" key="1">
    <source>
        <dbReference type="Pfam" id="PF13411"/>
    </source>
</evidence>
<dbReference type="InterPro" id="IPR009061">
    <property type="entry name" value="DNA-bd_dom_put_sf"/>
</dbReference>
<sequence>MITSIEPNVTEKGRYSVMQTSAALGIHRNTLRIYTEQGMIKCGFRRINGRKFYTGSEILRFWRAQL</sequence>
<dbReference type="Proteomes" id="UP000335496">
    <property type="component" value="Unassembled WGS sequence"/>
</dbReference>
<dbReference type="GO" id="GO:0003677">
    <property type="term" value="F:DNA binding"/>
    <property type="evidence" value="ECO:0007669"/>
    <property type="project" value="InterPro"/>
</dbReference>
<protein>
    <submittedName>
        <fullName evidence="3">MerR family transcriptional regulator</fullName>
    </submittedName>
</protein>
<dbReference type="InterPro" id="IPR000551">
    <property type="entry name" value="MerR-type_HTH_dom"/>
</dbReference>
<gene>
    <name evidence="3" type="ORF">EAJ03_02580</name>
    <name evidence="2" type="ORF">F2Z23_02580</name>
</gene>
<organism evidence="3 4">
    <name type="scientific">Bacteroides eggerthii</name>
    <dbReference type="NCBI Taxonomy" id="28111"/>
    <lineage>
        <taxon>Bacteria</taxon>
        <taxon>Pseudomonadati</taxon>
        <taxon>Bacteroidota</taxon>
        <taxon>Bacteroidia</taxon>
        <taxon>Bacteroidales</taxon>
        <taxon>Bacteroidaceae</taxon>
        <taxon>Bacteroides</taxon>
    </lineage>
</organism>
<evidence type="ECO:0000313" key="3">
    <source>
        <dbReference type="EMBL" id="RYT77449.1"/>
    </source>
</evidence>
<dbReference type="Gene3D" id="1.10.1660.10">
    <property type="match status" value="1"/>
</dbReference>
<evidence type="ECO:0000313" key="5">
    <source>
        <dbReference type="Proteomes" id="UP000335496"/>
    </source>
</evidence>
<keyword evidence="5" id="KW-1185">Reference proteome</keyword>
<dbReference type="Proteomes" id="UP000291917">
    <property type="component" value="Unassembled WGS sequence"/>
</dbReference>
<accession>A0A4Q5H7E7</accession>
<comment type="caution">
    <text evidence="3">The sequence shown here is derived from an EMBL/GenBank/DDBJ whole genome shotgun (WGS) entry which is preliminary data.</text>
</comment>
<evidence type="ECO:0000313" key="4">
    <source>
        <dbReference type="Proteomes" id="UP000291917"/>
    </source>
</evidence>
<evidence type="ECO:0000313" key="2">
    <source>
        <dbReference type="EMBL" id="KAA5276194.1"/>
    </source>
</evidence>
<dbReference type="AlphaFoldDB" id="A0A4Q5H7E7"/>
<feature type="domain" description="HTH merR-type" evidence="1">
    <location>
        <begin position="15"/>
        <end position="61"/>
    </location>
</feature>
<dbReference type="EMBL" id="VVZX01000003">
    <property type="protein sequence ID" value="KAA5276194.1"/>
    <property type="molecule type" value="Genomic_DNA"/>
</dbReference>
<proteinExistence type="predicted"/>
<reference evidence="3 4" key="2">
    <citation type="journal article" date="2019" name="Science, e1252229">
        <title>Invertible promoters mediate bacterial phase variation, antibiotic resistance, and host adaptation in the gut.</title>
        <authorList>
            <person name="Jiang X."/>
            <person name="Hall A.B."/>
            <person name="Arthur T.D."/>
            <person name="Plichta D.R."/>
            <person name="Covington C.T."/>
            <person name="Poyet M."/>
            <person name="Crothers J."/>
            <person name="Moses P.L."/>
            <person name="Tolonen A.C."/>
            <person name="Vlamakis H."/>
            <person name="Alm E.J."/>
            <person name="Xavier R.J."/>
        </authorList>
    </citation>
    <scope>NUCLEOTIDE SEQUENCE [LARGE SCALE GENOMIC DNA]</scope>
    <source>
        <strain evidence="4">bj_0095</strain>
        <strain evidence="3">Bj_0095</strain>
    </source>
</reference>
<dbReference type="EMBL" id="RCXL01000003">
    <property type="protein sequence ID" value="RYT77449.1"/>
    <property type="molecule type" value="Genomic_DNA"/>
</dbReference>
<dbReference type="Pfam" id="PF13411">
    <property type="entry name" value="MerR_1"/>
    <property type="match status" value="1"/>
</dbReference>
<dbReference type="GO" id="GO:0006355">
    <property type="term" value="P:regulation of DNA-templated transcription"/>
    <property type="evidence" value="ECO:0007669"/>
    <property type="project" value="InterPro"/>
</dbReference>
<dbReference type="SUPFAM" id="SSF46955">
    <property type="entry name" value="Putative DNA-binding domain"/>
    <property type="match status" value="1"/>
</dbReference>
<reference evidence="2 5" key="1">
    <citation type="journal article" date="2019" name="Nat. Med.">
        <title>A library of human gut bacterial isolates paired with longitudinal multiomics data enables mechanistic microbiome research.</title>
        <authorList>
            <person name="Poyet M."/>
            <person name="Groussin M."/>
            <person name="Gibbons S.M."/>
            <person name="Avila-Pacheco J."/>
            <person name="Jiang X."/>
            <person name="Kearney S.M."/>
            <person name="Perrotta A.R."/>
            <person name="Berdy B."/>
            <person name="Zhao S."/>
            <person name="Lieberman T.D."/>
            <person name="Swanson P.K."/>
            <person name="Smith M."/>
            <person name="Roesemann S."/>
            <person name="Alexander J.E."/>
            <person name="Rich S.A."/>
            <person name="Livny J."/>
            <person name="Vlamakis H."/>
            <person name="Clish C."/>
            <person name="Bullock K."/>
            <person name="Deik A."/>
            <person name="Scott J."/>
            <person name="Pierce K.A."/>
            <person name="Xavier R.J."/>
            <person name="Alm E.J."/>
        </authorList>
    </citation>
    <scope>NUCLEOTIDE SEQUENCE [LARGE SCALE GENOMIC DNA]</scope>
    <source>
        <strain evidence="2 5">BIOML-A1</strain>
    </source>
</reference>
<name>A0A4Q5H7E7_9BACE</name>